<comment type="caution">
    <text evidence="2">The sequence shown here is derived from an EMBL/GenBank/DDBJ whole genome shotgun (WGS) entry which is preliminary data.</text>
</comment>
<evidence type="ECO:0008006" key="4">
    <source>
        <dbReference type="Google" id="ProtNLM"/>
    </source>
</evidence>
<feature type="compositionally biased region" description="Gly residues" evidence="1">
    <location>
        <begin position="272"/>
        <end position="282"/>
    </location>
</feature>
<evidence type="ECO:0000313" key="2">
    <source>
        <dbReference type="EMBL" id="MFJ6038935.1"/>
    </source>
</evidence>
<dbReference type="Gene3D" id="1.25.40.10">
    <property type="entry name" value="Tetratricopeptide repeat domain"/>
    <property type="match status" value="1"/>
</dbReference>
<evidence type="ECO:0000256" key="1">
    <source>
        <dbReference type="SAM" id="MobiDB-lite"/>
    </source>
</evidence>
<name>A0ABW8HDU8_9ACTN</name>
<dbReference type="EMBL" id="JBIVPC010000012">
    <property type="protein sequence ID" value="MFJ6038935.1"/>
    <property type="molecule type" value="Genomic_DNA"/>
</dbReference>
<feature type="region of interest" description="Disordered" evidence="1">
    <location>
        <begin position="263"/>
        <end position="282"/>
    </location>
</feature>
<evidence type="ECO:0000313" key="3">
    <source>
        <dbReference type="Proteomes" id="UP001617907"/>
    </source>
</evidence>
<proteinExistence type="predicted"/>
<protein>
    <recommendedName>
        <fullName evidence="4">Tetratricopeptide repeat protein</fullName>
    </recommendedName>
</protein>
<sequence length="282" mass="30477">MTTIRTARDSQWEETFSRLRTMTREGRYEEVEAEARALAALPRRPWRRRPPHWEARVLATGTAVMHGRPAEALDELDALIAELEPVGLNSQMLRLIARSHRVVALSGLRRYAEAETEALAVLGELTRIAHRAPVSGLEVNTLGHLAAVLCGLARYEEAEAVARGNLHRADGPAVAVLHTTLARSLTGQGRHEEALTELGRSLPQPPRHAAGYLDLATAEALYGLGRRAEAEDAVRRALAACEGRLHPAHPRTAEARALLARVTGGEQDAASGEGGDPGDPGE</sequence>
<gene>
    <name evidence="2" type="ORF">ACIQFM_22070</name>
</gene>
<dbReference type="SUPFAM" id="SSF48452">
    <property type="entry name" value="TPR-like"/>
    <property type="match status" value="1"/>
</dbReference>
<dbReference type="InterPro" id="IPR011990">
    <property type="entry name" value="TPR-like_helical_dom_sf"/>
</dbReference>
<organism evidence="2 3">
    <name type="scientific">Streptomyces ardesiacus</name>
    <dbReference type="NCBI Taxonomy" id="285564"/>
    <lineage>
        <taxon>Bacteria</taxon>
        <taxon>Bacillati</taxon>
        <taxon>Actinomycetota</taxon>
        <taxon>Actinomycetes</taxon>
        <taxon>Kitasatosporales</taxon>
        <taxon>Streptomycetaceae</taxon>
        <taxon>Streptomyces</taxon>
    </lineage>
</organism>
<dbReference type="Proteomes" id="UP001617907">
    <property type="component" value="Unassembled WGS sequence"/>
</dbReference>
<dbReference type="RefSeq" id="WP_234319860.1">
    <property type="nucleotide sequence ID" value="NZ_JBEOTR010000008.1"/>
</dbReference>
<reference evidence="2 3" key="1">
    <citation type="submission" date="2024-10" db="EMBL/GenBank/DDBJ databases">
        <title>The Natural Products Discovery Center: Release of the First 8490 Sequenced Strains for Exploring Actinobacteria Biosynthetic Diversity.</title>
        <authorList>
            <person name="Kalkreuter E."/>
            <person name="Kautsar S.A."/>
            <person name="Yang D."/>
            <person name="Bader C.D."/>
            <person name="Teijaro C.N."/>
            <person name="Fluegel L."/>
            <person name="Davis C.M."/>
            <person name="Simpson J.R."/>
            <person name="Lauterbach L."/>
            <person name="Steele A.D."/>
            <person name="Gui C."/>
            <person name="Meng S."/>
            <person name="Li G."/>
            <person name="Viehrig K."/>
            <person name="Ye F."/>
            <person name="Su P."/>
            <person name="Kiefer A.F."/>
            <person name="Nichols A."/>
            <person name="Cepeda A.J."/>
            <person name="Yan W."/>
            <person name="Fan B."/>
            <person name="Jiang Y."/>
            <person name="Adhikari A."/>
            <person name="Zheng C.-J."/>
            <person name="Schuster L."/>
            <person name="Cowan T.M."/>
            <person name="Smanski M.J."/>
            <person name="Chevrette M.G."/>
            <person name="De Carvalho L.P.S."/>
            <person name="Shen B."/>
        </authorList>
    </citation>
    <scope>NUCLEOTIDE SEQUENCE [LARGE SCALE GENOMIC DNA]</scope>
    <source>
        <strain evidence="2 3">NPDC093086</strain>
    </source>
</reference>
<accession>A0ABW8HDU8</accession>
<keyword evidence="3" id="KW-1185">Reference proteome</keyword>